<proteinExistence type="predicted"/>
<reference evidence="1" key="1">
    <citation type="journal article" date="2020" name="Nature">
        <title>Giant virus diversity and host interactions through global metagenomics.</title>
        <authorList>
            <person name="Schulz F."/>
            <person name="Roux S."/>
            <person name="Paez-Espino D."/>
            <person name="Jungbluth S."/>
            <person name="Walsh D.A."/>
            <person name="Denef V.J."/>
            <person name="McMahon K.D."/>
            <person name="Konstantinidis K.T."/>
            <person name="Eloe-Fadrosh E.A."/>
            <person name="Kyrpides N.C."/>
            <person name="Woyke T."/>
        </authorList>
    </citation>
    <scope>NUCLEOTIDE SEQUENCE</scope>
    <source>
        <strain evidence="1">GVMAG-M-3300001351-8</strain>
    </source>
</reference>
<evidence type="ECO:0000313" key="1">
    <source>
        <dbReference type="EMBL" id="QHT29013.1"/>
    </source>
</evidence>
<name>A0A6C0EKQ9_9ZZZZ</name>
<dbReference type="AlphaFoldDB" id="A0A6C0EKQ9"/>
<protein>
    <submittedName>
        <fullName evidence="1">Uncharacterized protein</fullName>
    </submittedName>
</protein>
<dbReference type="EMBL" id="MN738867">
    <property type="protein sequence ID" value="QHT29013.1"/>
    <property type="molecule type" value="Genomic_DNA"/>
</dbReference>
<accession>A0A6C0EKQ9</accession>
<organism evidence="1">
    <name type="scientific">viral metagenome</name>
    <dbReference type="NCBI Taxonomy" id="1070528"/>
    <lineage>
        <taxon>unclassified sequences</taxon>
        <taxon>metagenomes</taxon>
        <taxon>organismal metagenomes</taxon>
    </lineage>
</organism>
<sequence>MIKIINNDVYNFYRETKTIDNTVEIESAVFSKEYNLENKNSNFSLKTNLVKYRYTRSRHFTNNTDNIFNDNIGKTYTKSTNTDNILKTDTISTNTDNILKTDTISTNTDNILKTDTKSTNTDNILKTDTISTNTDNILKTDTKSTNTDNIFNDNIGKTYTKSNNTYNILRNDNKSINTDNIVKTYTKSTNTDNMPRKKCINFITVVFVLIARTIMCIKQLKGILNYKIDNEHYISIYNLLNLAVYNKFKVDNPAEDMYAAGYSESNKLFINLNITQNFAHIIYKARYPDHTEFNERIIRSILHELYPDNPDYCIGPTLH</sequence>